<accession>A0A1E7ENQ5</accession>
<dbReference type="KEGG" id="fcy:FRACYDRAFT_250881"/>
<proteinExistence type="predicted"/>
<dbReference type="Proteomes" id="UP000095751">
    <property type="component" value="Unassembled WGS sequence"/>
</dbReference>
<reference evidence="2 3" key="1">
    <citation type="submission" date="2016-09" db="EMBL/GenBank/DDBJ databases">
        <title>Extensive genetic diversity and differential bi-allelic expression allows diatom success in the polar Southern Ocean.</title>
        <authorList>
            <consortium name="DOE Joint Genome Institute"/>
            <person name="Mock T."/>
            <person name="Otillar R.P."/>
            <person name="Strauss J."/>
            <person name="Dupont C."/>
            <person name="Frickenhaus S."/>
            <person name="Maumus F."/>
            <person name="Mcmullan M."/>
            <person name="Sanges R."/>
            <person name="Schmutz J."/>
            <person name="Toseland A."/>
            <person name="Valas R."/>
            <person name="Veluchamy A."/>
            <person name="Ward B.J."/>
            <person name="Allen A."/>
            <person name="Barry K."/>
            <person name="Falciatore A."/>
            <person name="Ferrante M."/>
            <person name="Fortunato A.E."/>
            <person name="Gloeckner G."/>
            <person name="Gruber A."/>
            <person name="Hipkin R."/>
            <person name="Janech M."/>
            <person name="Kroth P."/>
            <person name="Leese F."/>
            <person name="Lindquist E."/>
            <person name="Lyon B.R."/>
            <person name="Martin J."/>
            <person name="Mayer C."/>
            <person name="Parker M."/>
            <person name="Quesneville H."/>
            <person name="Raymond J."/>
            <person name="Uhlig C."/>
            <person name="Valentin K.U."/>
            <person name="Worden A.Z."/>
            <person name="Armbrust E.V."/>
            <person name="Bowler C."/>
            <person name="Green B."/>
            <person name="Moulton V."/>
            <person name="Van Oosterhout C."/>
            <person name="Grigoriev I."/>
        </authorList>
    </citation>
    <scope>NUCLEOTIDE SEQUENCE [LARGE SCALE GENOMIC DNA]</scope>
    <source>
        <strain evidence="2 3">CCMP1102</strain>
    </source>
</reference>
<dbReference type="InParanoid" id="A0A1E7ENQ5"/>
<sequence length="367" mass="42320">MGYNVIIDKYKFVSLDFIGSASAGGGSNMVTATNKKEIINNQLMSTIMDQESDTTNKKEIINNQITSTIIDNINNKGKKKKKKGKAATTIISVDDSDSYRRSTFYYPPFFIFGHSTGHSGSTTFHRTLGEPGCPWNPVSHFEDKYKDKFLDEKMWPDDSKCELTNSKLIPHLLSRIKRTVDEFDQDRLIRYQYQKERQQDYSMNHTTYIDMGHFHNRGRVLECLAKYFGESAAFVRKKQKRKAKQTHGAHPEMATCPRSGENSGPVNLKVTDDIWDSFVPFQRFLWYADEMEHRWHTITKIAYDEESYNTGDIKATQSRKQQGWGRPRFYDVSWNSGEELGKEVDKLRTQLGCTSLPKSQPENTCFA</sequence>
<name>A0A1E7ENQ5_9STRA</name>
<dbReference type="EMBL" id="KV784385">
    <property type="protein sequence ID" value="OEU07466.1"/>
    <property type="molecule type" value="Genomic_DNA"/>
</dbReference>
<evidence type="ECO:0000313" key="3">
    <source>
        <dbReference type="Proteomes" id="UP000095751"/>
    </source>
</evidence>
<dbReference type="OrthoDB" id="54442at2759"/>
<dbReference type="AlphaFoldDB" id="A0A1E7ENQ5"/>
<protein>
    <submittedName>
        <fullName evidence="2">Uncharacterized protein</fullName>
    </submittedName>
</protein>
<organism evidence="2 3">
    <name type="scientific">Fragilariopsis cylindrus CCMP1102</name>
    <dbReference type="NCBI Taxonomy" id="635003"/>
    <lineage>
        <taxon>Eukaryota</taxon>
        <taxon>Sar</taxon>
        <taxon>Stramenopiles</taxon>
        <taxon>Ochrophyta</taxon>
        <taxon>Bacillariophyta</taxon>
        <taxon>Bacillariophyceae</taxon>
        <taxon>Bacillariophycidae</taxon>
        <taxon>Bacillariales</taxon>
        <taxon>Bacillariaceae</taxon>
        <taxon>Fragilariopsis</taxon>
    </lineage>
</organism>
<gene>
    <name evidence="2" type="ORF">FRACYDRAFT_250881</name>
</gene>
<keyword evidence="3" id="KW-1185">Reference proteome</keyword>
<evidence type="ECO:0000313" key="2">
    <source>
        <dbReference type="EMBL" id="OEU07466.1"/>
    </source>
</evidence>
<evidence type="ECO:0000256" key="1">
    <source>
        <dbReference type="SAM" id="MobiDB-lite"/>
    </source>
</evidence>
<feature type="region of interest" description="Disordered" evidence="1">
    <location>
        <begin position="244"/>
        <end position="263"/>
    </location>
</feature>